<reference evidence="1 2" key="1">
    <citation type="submission" date="2014-04" db="EMBL/GenBank/DDBJ databases">
        <authorList>
            <consortium name="DOE Joint Genome Institute"/>
            <person name="Kuo A."/>
            <person name="Kohler A."/>
            <person name="Costa M.D."/>
            <person name="Nagy L.G."/>
            <person name="Floudas D."/>
            <person name="Copeland A."/>
            <person name="Barry K.W."/>
            <person name="Cichocki N."/>
            <person name="Veneault-Fourrey C."/>
            <person name="LaButti K."/>
            <person name="Lindquist E.A."/>
            <person name="Lipzen A."/>
            <person name="Lundell T."/>
            <person name="Morin E."/>
            <person name="Murat C."/>
            <person name="Sun H."/>
            <person name="Tunlid A."/>
            <person name="Henrissat B."/>
            <person name="Grigoriev I.V."/>
            <person name="Hibbett D.S."/>
            <person name="Martin F."/>
            <person name="Nordberg H.P."/>
            <person name="Cantor M.N."/>
            <person name="Hua S.X."/>
        </authorList>
    </citation>
    <scope>NUCLEOTIDE SEQUENCE [LARGE SCALE GENOMIC DNA]</scope>
    <source>
        <strain evidence="1 2">Marx 270</strain>
    </source>
</reference>
<protein>
    <submittedName>
        <fullName evidence="1">Uncharacterized protein</fullName>
    </submittedName>
</protein>
<name>A0A0C3NA82_PISTI</name>
<proteinExistence type="predicted"/>
<dbReference type="EMBL" id="KN832020">
    <property type="protein sequence ID" value="KIN98019.1"/>
    <property type="molecule type" value="Genomic_DNA"/>
</dbReference>
<accession>A0A0C3NA82</accession>
<dbReference type="HOGENOM" id="CLU_2441781_0_0_1"/>
<keyword evidence="2" id="KW-1185">Reference proteome</keyword>
<sequence length="90" mass="9870">MPTSDFARLSDIYILLVAHSDNERRRTIQLNPSKIVRTAKMTVTKYLGLIGWIRASGGEGVAILKSTSLVVESPISPIIYTIPTREPTGS</sequence>
<evidence type="ECO:0000313" key="1">
    <source>
        <dbReference type="EMBL" id="KIN98019.1"/>
    </source>
</evidence>
<organism evidence="1 2">
    <name type="scientific">Pisolithus tinctorius Marx 270</name>
    <dbReference type="NCBI Taxonomy" id="870435"/>
    <lineage>
        <taxon>Eukaryota</taxon>
        <taxon>Fungi</taxon>
        <taxon>Dikarya</taxon>
        <taxon>Basidiomycota</taxon>
        <taxon>Agaricomycotina</taxon>
        <taxon>Agaricomycetes</taxon>
        <taxon>Agaricomycetidae</taxon>
        <taxon>Boletales</taxon>
        <taxon>Sclerodermatineae</taxon>
        <taxon>Pisolithaceae</taxon>
        <taxon>Pisolithus</taxon>
    </lineage>
</organism>
<evidence type="ECO:0000313" key="2">
    <source>
        <dbReference type="Proteomes" id="UP000054217"/>
    </source>
</evidence>
<dbReference type="InParanoid" id="A0A0C3NA82"/>
<gene>
    <name evidence="1" type="ORF">M404DRAFT_1005723</name>
</gene>
<reference evidence="2" key="2">
    <citation type="submission" date="2015-01" db="EMBL/GenBank/DDBJ databases">
        <title>Evolutionary Origins and Diversification of the Mycorrhizal Mutualists.</title>
        <authorList>
            <consortium name="DOE Joint Genome Institute"/>
            <consortium name="Mycorrhizal Genomics Consortium"/>
            <person name="Kohler A."/>
            <person name="Kuo A."/>
            <person name="Nagy L.G."/>
            <person name="Floudas D."/>
            <person name="Copeland A."/>
            <person name="Barry K.W."/>
            <person name="Cichocki N."/>
            <person name="Veneault-Fourrey C."/>
            <person name="LaButti K."/>
            <person name="Lindquist E.A."/>
            <person name="Lipzen A."/>
            <person name="Lundell T."/>
            <person name="Morin E."/>
            <person name="Murat C."/>
            <person name="Riley R."/>
            <person name="Ohm R."/>
            <person name="Sun H."/>
            <person name="Tunlid A."/>
            <person name="Henrissat B."/>
            <person name="Grigoriev I.V."/>
            <person name="Hibbett D.S."/>
            <person name="Martin F."/>
        </authorList>
    </citation>
    <scope>NUCLEOTIDE SEQUENCE [LARGE SCALE GENOMIC DNA]</scope>
    <source>
        <strain evidence="2">Marx 270</strain>
    </source>
</reference>
<dbReference type="AlphaFoldDB" id="A0A0C3NA82"/>
<dbReference type="Proteomes" id="UP000054217">
    <property type="component" value="Unassembled WGS sequence"/>
</dbReference>